<proteinExistence type="predicted"/>
<dbReference type="RefSeq" id="WP_045775920.1">
    <property type="nucleotide sequence ID" value="NZ_LAJY01000275.1"/>
</dbReference>
<dbReference type="EMBL" id="LAJY01000275">
    <property type="protein sequence ID" value="KJV09481.1"/>
    <property type="molecule type" value="Genomic_DNA"/>
</dbReference>
<dbReference type="Proteomes" id="UP000033774">
    <property type="component" value="Unassembled WGS sequence"/>
</dbReference>
<dbReference type="AlphaFoldDB" id="A0A0F3IRZ1"/>
<name>A0A0F3IRZ1_9PROT</name>
<evidence type="ECO:0000313" key="1">
    <source>
        <dbReference type="EMBL" id="KJV09481.1"/>
    </source>
</evidence>
<comment type="caution">
    <text evidence="1">The sequence shown here is derived from an EMBL/GenBank/DDBJ whole genome shotgun (WGS) entry which is preliminary data.</text>
</comment>
<organism evidence="1 2">
    <name type="scientific">Elstera litoralis</name>
    <dbReference type="NCBI Taxonomy" id="552518"/>
    <lineage>
        <taxon>Bacteria</taxon>
        <taxon>Pseudomonadati</taxon>
        <taxon>Pseudomonadota</taxon>
        <taxon>Alphaproteobacteria</taxon>
        <taxon>Rhodospirillales</taxon>
        <taxon>Rhodospirillaceae</taxon>
        <taxon>Elstera</taxon>
    </lineage>
</organism>
<gene>
    <name evidence="1" type="ORF">VZ95_11230</name>
</gene>
<protein>
    <submittedName>
        <fullName evidence="1">Uncharacterized protein</fullName>
    </submittedName>
</protein>
<reference evidence="1 2" key="1">
    <citation type="submission" date="2015-03" db="EMBL/GenBank/DDBJ databases">
        <title>Draft genome sequence of Elstera litoralis.</title>
        <authorList>
            <person name="Rahalkar M.C."/>
            <person name="Dhakephalkar P.K."/>
            <person name="Pore S.D."/>
            <person name="Arora P."/>
            <person name="Kapse N.G."/>
            <person name="Pandit P.S."/>
        </authorList>
    </citation>
    <scope>NUCLEOTIDE SEQUENCE [LARGE SCALE GENOMIC DNA]</scope>
    <source>
        <strain evidence="1 2">Dia-1</strain>
    </source>
</reference>
<keyword evidence="2" id="KW-1185">Reference proteome</keyword>
<sequence length="278" mass="28791">MRLGAYAVLDNDLTYKGTIVPPSTEHLLAQVDPTIVDTYVFSYAARGVSALTYYRDGAIYGLLRYIYPDSSQDMMLFAYRFPLALLRLPQKEGAALRLVGGGAHGDMLIVIGSSIAPNSLSPHPGSGRYQRLAATATQALGLGAAAAGSLSAQPESVTSGPEILTLDSANSLSGAAAVAGAPGVDLGGTRVGGGGSRAFFAPVGTSPGISSNPLVMLGGYAGEEKRLEAPPGALLAFVVGRGGRLSNSARNYDPQTYQRFHLSVGQDGGALVEWEEWA</sequence>
<evidence type="ECO:0000313" key="2">
    <source>
        <dbReference type="Proteomes" id="UP000033774"/>
    </source>
</evidence>
<accession>A0A0F3IRZ1</accession>